<accession>A0ABX2IV00</accession>
<feature type="transmembrane region" description="Helical" evidence="1">
    <location>
        <begin position="88"/>
        <end position="108"/>
    </location>
</feature>
<feature type="transmembrane region" description="Helical" evidence="1">
    <location>
        <begin position="57"/>
        <end position="76"/>
    </location>
</feature>
<evidence type="ECO:0000259" key="2">
    <source>
        <dbReference type="Pfam" id="PF00892"/>
    </source>
</evidence>
<dbReference type="Pfam" id="PF00892">
    <property type="entry name" value="EamA"/>
    <property type="match status" value="1"/>
</dbReference>
<reference evidence="3 4" key="1">
    <citation type="submission" date="2020-06" db="EMBL/GenBank/DDBJ databases">
        <title>Sulfitobacter algicola sp. nov., isolated from green algae.</title>
        <authorList>
            <person name="Wang C."/>
        </authorList>
    </citation>
    <scope>NUCLEOTIDE SEQUENCE [LARGE SCALE GENOMIC DNA]</scope>
    <source>
        <strain evidence="3 4">1151</strain>
    </source>
</reference>
<sequence>MTYDVTLLILLAAALHAGWNALIKVNGDRVAVMAVVTLAGSILSLFALPFIDSPDPASWPLLALSILIHTGYHFFLPVAYDHGDLGQVYPVARGSAPILVTLGALIFAGEQVSQMALIGILCLAVGVMALTFDGGKVSKINPKAILFALLTGVCIASYTVVDGLGVRQAGSVLGFAVWLTIGNGLLTFLIALIWKRNEMLVVAKNNALTGIAGGAMQVGAYWIIVYALAFAPMGMVSGLREISVLFAALISTFLLKEGFGVWRFVSACLVTFGLIMSQNRN</sequence>
<dbReference type="Gene3D" id="1.10.3730.20">
    <property type="match status" value="1"/>
</dbReference>
<dbReference type="SUPFAM" id="SSF103481">
    <property type="entry name" value="Multidrug resistance efflux transporter EmrE"/>
    <property type="match status" value="2"/>
</dbReference>
<dbReference type="RefSeq" id="WP_174139883.1">
    <property type="nucleotide sequence ID" value="NZ_JABUFE010000017.1"/>
</dbReference>
<feature type="transmembrane region" description="Helical" evidence="1">
    <location>
        <begin position="173"/>
        <end position="194"/>
    </location>
</feature>
<keyword evidence="4" id="KW-1185">Reference proteome</keyword>
<organism evidence="3 4">
    <name type="scientific">Parasulfitobacter algicola</name>
    <dbReference type="NCBI Taxonomy" id="2614809"/>
    <lineage>
        <taxon>Bacteria</taxon>
        <taxon>Pseudomonadati</taxon>
        <taxon>Pseudomonadota</taxon>
        <taxon>Alphaproteobacteria</taxon>
        <taxon>Rhodobacterales</taxon>
        <taxon>Roseobacteraceae</taxon>
        <taxon>Parasulfitobacter</taxon>
    </lineage>
</organism>
<protein>
    <submittedName>
        <fullName evidence="3">EamA family transporter</fullName>
    </submittedName>
</protein>
<dbReference type="Proteomes" id="UP000777935">
    <property type="component" value="Unassembled WGS sequence"/>
</dbReference>
<keyword evidence="1" id="KW-0812">Transmembrane</keyword>
<feature type="domain" description="EamA" evidence="2">
    <location>
        <begin position="143"/>
        <end position="276"/>
    </location>
</feature>
<feature type="transmembrane region" description="Helical" evidence="1">
    <location>
        <begin position="6"/>
        <end position="23"/>
    </location>
</feature>
<comment type="caution">
    <text evidence="3">The sequence shown here is derived from an EMBL/GenBank/DDBJ whole genome shotgun (WGS) entry which is preliminary data.</text>
</comment>
<keyword evidence="1" id="KW-1133">Transmembrane helix</keyword>
<feature type="transmembrane region" description="Helical" evidence="1">
    <location>
        <begin position="114"/>
        <end position="132"/>
    </location>
</feature>
<feature type="transmembrane region" description="Helical" evidence="1">
    <location>
        <begin position="30"/>
        <end position="51"/>
    </location>
</feature>
<gene>
    <name evidence="3" type="ORF">HRQ87_18265</name>
</gene>
<proteinExistence type="predicted"/>
<dbReference type="EMBL" id="JABUFE010000017">
    <property type="protein sequence ID" value="NSX56732.1"/>
    <property type="molecule type" value="Genomic_DNA"/>
</dbReference>
<feature type="transmembrane region" description="Helical" evidence="1">
    <location>
        <begin position="206"/>
        <end position="229"/>
    </location>
</feature>
<dbReference type="InterPro" id="IPR000620">
    <property type="entry name" value="EamA_dom"/>
</dbReference>
<feature type="transmembrane region" description="Helical" evidence="1">
    <location>
        <begin position="144"/>
        <end position="161"/>
    </location>
</feature>
<evidence type="ECO:0000313" key="4">
    <source>
        <dbReference type="Proteomes" id="UP000777935"/>
    </source>
</evidence>
<evidence type="ECO:0000313" key="3">
    <source>
        <dbReference type="EMBL" id="NSX56732.1"/>
    </source>
</evidence>
<name>A0ABX2IV00_9RHOB</name>
<keyword evidence="1" id="KW-0472">Membrane</keyword>
<dbReference type="InterPro" id="IPR037185">
    <property type="entry name" value="EmrE-like"/>
</dbReference>
<evidence type="ECO:0000256" key="1">
    <source>
        <dbReference type="SAM" id="Phobius"/>
    </source>
</evidence>